<dbReference type="EMBL" id="KB705551">
    <property type="protein sequence ID" value="EMR71976.1"/>
    <property type="molecule type" value="Genomic_DNA"/>
</dbReference>
<dbReference type="GO" id="GO:0006915">
    <property type="term" value="P:apoptotic process"/>
    <property type="evidence" value="ECO:0007669"/>
    <property type="project" value="UniProtKB-KW"/>
</dbReference>
<name>M7TPZ0_EUTLA</name>
<dbReference type="AlphaFoldDB" id="M7TPZ0"/>
<keyword evidence="3" id="KW-0788">Thiol protease</keyword>
<dbReference type="Pfam" id="PF00656">
    <property type="entry name" value="Peptidase_C14"/>
    <property type="match status" value="1"/>
</dbReference>
<feature type="compositionally biased region" description="Low complexity" evidence="5">
    <location>
        <begin position="57"/>
        <end position="89"/>
    </location>
</feature>
<evidence type="ECO:0000313" key="8">
    <source>
        <dbReference type="Proteomes" id="UP000012174"/>
    </source>
</evidence>
<gene>
    <name evidence="7" type="ORF">UCREL1_979</name>
</gene>
<dbReference type="Gene3D" id="3.40.50.12660">
    <property type="match status" value="1"/>
</dbReference>
<evidence type="ECO:0000256" key="2">
    <source>
        <dbReference type="ARBA" id="ARBA00022703"/>
    </source>
</evidence>
<evidence type="ECO:0000256" key="5">
    <source>
        <dbReference type="SAM" id="MobiDB-lite"/>
    </source>
</evidence>
<dbReference type="eggNOG" id="KOG1546">
    <property type="taxonomic scope" value="Eukaryota"/>
</dbReference>
<dbReference type="InterPro" id="IPR029030">
    <property type="entry name" value="Caspase-like_dom_sf"/>
</dbReference>
<feature type="region of interest" description="Disordered" evidence="5">
    <location>
        <begin position="1"/>
        <end position="159"/>
    </location>
</feature>
<keyword evidence="8" id="KW-1185">Reference proteome</keyword>
<dbReference type="OrthoDB" id="3223806at2759"/>
<evidence type="ECO:0000256" key="1">
    <source>
        <dbReference type="ARBA" id="ARBA00009005"/>
    </source>
</evidence>
<keyword evidence="4" id="KW-0865">Zymogen</keyword>
<dbReference type="InterPro" id="IPR011600">
    <property type="entry name" value="Pept_C14_caspase"/>
</dbReference>
<dbReference type="KEGG" id="ela:UCREL1_979"/>
<dbReference type="GO" id="GO:0004197">
    <property type="term" value="F:cysteine-type endopeptidase activity"/>
    <property type="evidence" value="ECO:0007669"/>
    <property type="project" value="InterPro"/>
</dbReference>
<accession>M7TPZ0</accession>
<feature type="domain" description="Peptidase C14 caspase" evidence="6">
    <location>
        <begin position="172"/>
        <end position="456"/>
    </location>
</feature>
<evidence type="ECO:0000256" key="4">
    <source>
        <dbReference type="ARBA" id="ARBA00023145"/>
    </source>
</evidence>
<feature type="compositionally biased region" description="Gly residues" evidence="5">
    <location>
        <begin position="1"/>
        <end position="30"/>
    </location>
</feature>
<feature type="compositionally biased region" description="Gly residues" evidence="5">
    <location>
        <begin position="42"/>
        <end position="51"/>
    </location>
</feature>
<comment type="similarity">
    <text evidence="1">Belongs to the peptidase C14B family.</text>
</comment>
<reference evidence="8" key="1">
    <citation type="journal article" date="2013" name="Genome Announc.">
        <title>Draft genome sequence of the grapevine dieback fungus Eutypa lata UCR-EL1.</title>
        <authorList>
            <person name="Blanco-Ulate B."/>
            <person name="Rolshausen P.E."/>
            <person name="Cantu D."/>
        </authorList>
    </citation>
    <scope>NUCLEOTIDE SEQUENCE [LARGE SCALE GENOMIC DNA]</scope>
    <source>
        <strain evidence="8">UCR-EL1</strain>
    </source>
</reference>
<protein>
    <submittedName>
        <fullName evidence="7">Putative caspase domain-containing protein</fullName>
    </submittedName>
</protein>
<dbReference type="OMA" id="QDNQRGY"/>
<organism evidence="7 8">
    <name type="scientific">Eutypa lata (strain UCR-EL1)</name>
    <name type="common">Grapevine dieback disease fungus</name>
    <name type="synonym">Eutypa armeniacae</name>
    <dbReference type="NCBI Taxonomy" id="1287681"/>
    <lineage>
        <taxon>Eukaryota</taxon>
        <taxon>Fungi</taxon>
        <taxon>Dikarya</taxon>
        <taxon>Ascomycota</taxon>
        <taxon>Pezizomycotina</taxon>
        <taxon>Sordariomycetes</taxon>
        <taxon>Xylariomycetidae</taxon>
        <taxon>Xylariales</taxon>
        <taxon>Diatrypaceae</taxon>
        <taxon>Eutypa</taxon>
    </lineage>
</organism>
<dbReference type="GO" id="GO:0005737">
    <property type="term" value="C:cytoplasm"/>
    <property type="evidence" value="ECO:0007669"/>
    <property type="project" value="TreeGrafter"/>
</dbReference>
<sequence>MSGYGGYDQGGHYGGSGGGGGYQGGYGGGYQPPPQPPQGYQSYGGGGGGGGGPPPQHHGYNQYPPQQQHSPQPGGYNQYGPPSGAPPSNYGGGGGGGHNRYPPPQHAPPPGLDAYGYPSSHGGGGEHRGHEPGYGGYGGPHRSGPPPPTAPQEFGHGAPQGYTFQYSNCSGKRKALLIGINYFGQEGELRGCINDVKNVSAFLIERYGYKREDMVILTDDQQDPRMVPTKDNILKAASWLVRGAQPNDALFFHYSGHGGQAKDEDGDEEDGYDEVIYPVDYKNAGHIVDDDLHHVIVKPLQAGVRLTAIFDSCHSGSCLDLPYLYSTKGVLKEPNLAAEAGQGLLSAVSAYASGDMGGVAKEIFGFAKSALRGDSGYKKTIETRTSPADVIMWSGSKDDQTSADATISSQATGAMSYAFIKAIKQDPKQSYVELLNSIRDILENEYSQKPQLSCSHPLGEDLNAQHSQIAGI</sequence>
<dbReference type="GO" id="GO:0006508">
    <property type="term" value="P:proteolysis"/>
    <property type="evidence" value="ECO:0007669"/>
    <property type="project" value="InterPro"/>
</dbReference>
<keyword evidence="2" id="KW-0053">Apoptosis</keyword>
<keyword evidence="3" id="KW-0378">Hydrolase</keyword>
<evidence type="ECO:0000259" key="6">
    <source>
        <dbReference type="Pfam" id="PF00656"/>
    </source>
</evidence>
<evidence type="ECO:0000313" key="7">
    <source>
        <dbReference type="EMBL" id="EMR71976.1"/>
    </source>
</evidence>
<feature type="compositionally biased region" description="Pro residues" evidence="5">
    <location>
        <begin position="101"/>
        <end position="111"/>
    </location>
</feature>
<dbReference type="HOGENOM" id="CLU_029389_0_2_1"/>
<evidence type="ECO:0000256" key="3">
    <source>
        <dbReference type="ARBA" id="ARBA00022807"/>
    </source>
</evidence>
<feature type="compositionally biased region" description="Gly residues" evidence="5">
    <location>
        <begin position="132"/>
        <end position="141"/>
    </location>
</feature>
<dbReference type="InterPro" id="IPR050452">
    <property type="entry name" value="Metacaspase"/>
</dbReference>
<keyword evidence="3" id="KW-0645">Protease</keyword>
<dbReference type="Proteomes" id="UP000012174">
    <property type="component" value="Unassembled WGS sequence"/>
</dbReference>
<dbReference type="PANTHER" id="PTHR48104:SF30">
    <property type="entry name" value="METACASPASE-1"/>
    <property type="match status" value="1"/>
</dbReference>
<dbReference type="PANTHER" id="PTHR48104">
    <property type="entry name" value="METACASPASE-4"/>
    <property type="match status" value="1"/>
</dbReference>
<dbReference type="SUPFAM" id="SSF52129">
    <property type="entry name" value="Caspase-like"/>
    <property type="match status" value="1"/>
</dbReference>
<proteinExistence type="inferred from homology"/>